<reference evidence="1 2" key="1">
    <citation type="journal article" date="2019" name="Commun. Biol.">
        <title>The bagworm genome reveals a unique fibroin gene that provides high tensile strength.</title>
        <authorList>
            <person name="Kono N."/>
            <person name="Nakamura H."/>
            <person name="Ohtoshi R."/>
            <person name="Tomita M."/>
            <person name="Numata K."/>
            <person name="Arakawa K."/>
        </authorList>
    </citation>
    <scope>NUCLEOTIDE SEQUENCE [LARGE SCALE GENOMIC DNA]</scope>
</reference>
<name>A0A4C1UI98_EUMVA</name>
<dbReference type="EMBL" id="BGZK01000175">
    <property type="protein sequence ID" value="GBP26049.1"/>
    <property type="molecule type" value="Genomic_DNA"/>
</dbReference>
<dbReference type="Proteomes" id="UP000299102">
    <property type="component" value="Unassembled WGS sequence"/>
</dbReference>
<protein>
    <submittedName>
        <fullName evidence="1">Uncharacterized protein</fullName>
    </submittedName>
</protein>
<dbReference type="AlphaFoldDB" id="A0A4C1UI98"/>
<gene>
    <name evidence="1" type="ORF">EVAR_20063_1</name>
</gene>
<organism evidence="1 2">
    <name type="scientific">Eumeta variegata</name>
    <name type="common">Bagworm moth</name>
    <name type="synonym">Eumeta japonica</name>
    <dbReference type="NCBI Taxonomy" id="151549"/>
    <lineage>
        <taxon>Eukaryota</taxon>
        <taxon>Metazoa</taxon>
        <taxon>Ecdysozoa</taxon>
        <taxon>Arthropoda</taxon>
        <taxon>Hexapoda</taxon>
        <taxon>Insecta</taxon>
        <taxon>Pterygota</taxon>
        <taxon>Neoptera</taxon>
        <taxon>Endopterygota</taxon>
        <taxon>Lepidoptera</taxon>
        <taxon>Glossata</taxon>
        <taxon>Ditrysia</taxon>
        <taxon>Tineoidea</taxon>
        <taxon>Psychidae</taxon>
        <taxon>Oiketicinae</taxon>
        <taxon>Eumeta</taxon>
    </lineage>
</organism>
<comment type="caution">
    <text evidence="1">The sequence shown here is derived from an EMBL/GenBank/DDBJ whole genome shotgun (WGS) entry which is preliminary data.</text>
</comment>
<keyword evidence="2" id="KW-1185">Reference proteome</keyword>
<sequence>MIKYDLHRSSALLIRSMTCKSWTPDRFYTSCRMQTTNYSPIRIPGAAFYRGPTTAFSVAPNPCLGSQTTSRPRLNPCFASAASLRVSPQHGRSVCPKKSNYAKVQVNRTYSFGDLMMSQSDATNTDVQLVLRSRSGLLPSCRKCASSDSQPVLGPPAAPSPRPSPCFGPTVVPGPYYGPMGGHHAPNPCFGPAPTRRPGACFASAASLRVSPQHCSTQPRRFDPCFL</sequence>
<accession>A0A4C1UI98</accession>
<evidence type="ECO:0000313" key="1">
    <source>
        <dbReference type="EMBL" id="GBP26049.1"/>
    </source>
</evidence>
<proteinExistence type="predicted"/>
<evidence type="ECO:0000313" key="2">
    <source>
        <dbReference type="Proteomes" id="UP000299102"/>
    </source>
</evidence>